<keyword evidence="7" id="KW-1185">Reference proteome</keyword>
<dbReference type="Proteomes" id="UP000053477">
    <property type="component" value="Unassembled WGS sequence"/>
</dbReference>
<gene>
    <name evidence="6" type="ORF">SCHPADRAFT_995485</name>
</gene>
<dbReference type="GO" id="GO:0008270">
    <property type="term" value="F:zinc ion binding"/>
    <property type="evidence" value="ECO:0007669"/>
    <property type="project" value="UniProtKB-KW"/>
</dbReference>
<dbReference type="Pfam" id="PF01753">
    <property type="entry name" value="zf-MYND"/>
    <property type="match status" value="1"/>
</dbReference>
<evidence type="ECO:0000256" key="2">
    <source>
        <dbReference type="ARBA" id="ARBA00022771"/>
    </source>
</evidence>
<dbReference type="PROSITE" id="PS01360">
    <property type="entry name" value="ZF_MYND_1"/>
    <property type="match status" value="1"/>
</dbReference>
<dbReference type="AlphaFoldDB" id="A0A0H2S2L3"/>
<organism evidence="6 7">
    <name type="scientific">Schizopora paradoxa</name>
    <dbReference type="NCBI Taxonomy" id="27342"/>
    <lineage>
        <taxon>Eukaryota</taxon>
        <taxon>Fungi</taxon>
        <taxon>Dikarya</taxon>
        <taxon>Basidiomycota</taxon>
        <taxon>Agaricomycotina</taxon>
        <taxon>Agaricomycetes</taxon>
        <taxon>Hymenochaetales</taxon>
        <taxon>Schizoporaceae</taxon>
        <taxon>Schizopora</taxon>
    </lineage>
</organism>
<keyword evidence="1" id="KW-0479">Metal-binding</keyword>
<keyword evidence="3" id="KW-0862">Zinc</keyword>
<dbReference type="SUPFAM" id="SSF144232">
    <property type="entry name" value="HIT/MYND zinc finger-like"/>
    <property type="match status" value="1"/>
</dbReference>
<evidence type="ECO:0000256" key="3">
    <source>
        <dbReference type="ARBA" id="ARBA00022833"/>
    </source>
</evidence>
<feature type="domain" description="MYND-type" evidence="5">
    <location>
        <begin position="451"/>
        <end position="493"/>
    </location>
</feature>
<proteinExistence type="predicted"/>
<accession>A0A0H2S2L3</accession>
<evidence type="ECO:0000313" key="7">
    <source>
        <dbReference type="Proteomes" id="UP000053477"/>
    </source>
</evidence>
<dbReference type="Gene3D" id="6.10.140.2220">
    <property type="match status" value="1"/>
</dbReference>
<evidence type="ECO:0000259" key="5">
    <source>
        <dbReference type="PROSITE" id="PS50865"/>
    </source>
</evidence>
<dbReference type="OrthoDB" id="2992749at2759"/>
<dbReference type="InterPro" id="IPR002893">
    <property type="entry name" value="Znf_MYND"/>
</dbReference>
<protein>
    <recommendedName>
        <fullName evidence="5">MYND-type domain-containing protein</fullName>
    </recommendedName>
</protein>
<evidence type="ECO:0000256" key="4">
    <source>
        <dbReference type="PROSITE-ProRule" id="PRU00134"/>
    </source>
</evidence>
<dbReference type="EMBL" id="KQ085922">
    <property type="protein sequence ID" value="KLO15993.1"/>
    <property type="molecule type" value="Genomic_DNA"/>
</dbReference>
<evidence type="ECO:0000313" key="6">
    <source>
        <dbReference type="EMBL" id="KLO15993.1"/>
    </source>
</evidence>
<sequence>MSPPNAPSQAFAREVEDLVAECLSDPSAVINAARKGSFRDLCILGECAEKLPAEFARDAFSILCTKLKVPPRPAQSSNESNAANRVPEFIREEFKETWFSIFGISKIVTTFFKVPSEKAYYMPLVTKFWENLLESTEYVMFVMLDAIVSSPDPNAAPARGNLTGFKSAAFSHIAGLYLTVYLSSETLSRDQRSAKILIKIWANTAPSDPNVLMFTRGLRKLHVMPSRQLLEWLMQECDNSVDRVAQLVKERLIISLKRANINYEEVEGNVMAIIMLCCDEQRSFRAAFLKIKGIIGAATDGFIALGKDSKAFNAEKMHTIETCAMFYFDMFRSQAGIPWIIEGVRRGYFEVLARFSSAYTSNENAKVIVDSTKMLLSRVLPSHLVLFSVIGAVGSGLDSSGHLLKALSKSACIVKDEWEIFSSIALERIIQKHIYEKINWASKSESLRVMCSTCCKADAWNTFKKCAGCQAAFYCSKECQIEDWKKRNHKGECKDMAGYTDSVYVRQRDEKFLLGLAQQEISRHLPGLRKIAERDFPGVPRRKLGYILDYRTVPITFGHFRLDDDVMGEGENQSLTRLELRKKALESNGRGSFVSLRVHQGSGSMEKNITVNVKEESPSAIEVEFKRAVGQDARGNLLETRSDAVDVVLHDLGIKDPVSWLSSTQTPVKHLCERIDAVMVNHTTQIAAAVASTHARR</sequence>
<reference evidence="6 7" key="1">
    <citation type="submission" date="2015-04" db="EMBL/GenBank/DDBJ databases">
        <title>Complete genome sequence of Schizopora paradoxa KUC8140, a cosmopolitan wood degrader in East Asia.</title>
        <authorList>
            <consortium name="DOE Joint Genome Institute"/>
            <person name="Min B."/>
            <person name="Park H."/>
            <person name="Jang Y."/>
            <person name="Kim J.-J."/>
            <person name="Kim K.H."/>
            <person name="Pangilinan J."/>
            <person name="Lipzen A."/>
            <person name="Riley R."/>
            <person name="Grigoriev I.V."/>
            <person name="Spatafora J.W."/>
            <person name="Choi I.-G."/>
        </authorList>
    </citation>
    <scope>NUCLEOTIDE SEQUENCE [LARGE SCALE GENOMIC DNA]</scope>
    <source>
        <strain evidence="6 7">KUC8140</strain>
    </source>
</reference>
<keyword evidence="2 4" id="KW-0863">Zinc-finger</keyword>
<dbReference type="PROSITE" id="PS50865">
    <property type="entry name" value="ZF_MYND_2"/>
    <property type="match status" value="1"/>
</dbReference>
<evidence type="ECO:0000256" key="1">
    <source>
        <dbReference type="ARBA" id="ARBA00022723"/>
    </source>
</evidence>
<dbReference type="STRING" id="27342.A0A0H2S2L3"/>
<name>A0A0H2S2L3_9AGAM</name>
<dbReference type="InParanoid" id="A0A0H2S2L3"/>